<reference evidence="2" key="1">
    <citation type="journal article" date="2019" name="Int. J. Syst. Evol. Microbiol.">
        <title>The Global Catalogue of Microorganisms (GCM) 10K type strain sequencing project: providing services to taxonomists for standard genome sequencing and annotation.</title>
        <authorList>
            <consortium name="The Broad Institute Genomics Platform"/>
            <consortium name="The Broad Institute Genome Sequencing Center for Infectious Disease"/>
            <person name="Wu L."/>
            <person name="Ma J."/>
        </authorList>
    </citation>
    <scope>NUCLEOTIDE SEQUENCE [LARGE SCALE GENOMIC DNA]</scope>
    <source>
        <strain evidence="2">KCTC 33522</strain>
    </source>
</reference>
<sequence length="158" mass="18840">MKFDFDIEIYEDMIGLDLTARDYLDFRMNIHITDKGERFELCTSTFNSAILLGILEGLIDIYEGKGNSFTVEMFESNYEVHFSYDSHYLKVQRYEASDGEIEIQLSYRLDDFVEAFVKESKKFVQYILKMDEYAYDFEYYKLLNDDINVLNNHLKNLI</sequence>
<evidence type="ECO:0000313" key="1">
    <source>
        <dbReference type="EMBL" id="MFD2869201.1"/>
    </source>
</evidence>
<dbReference type="Proteomes" id="UP001597568">
    <property type="component" value="Unassembled WGS sequence"/>
</dbReference>
<evidence type="ECO:0000313" key="2">
    <source>
        <dbReference type="Proteomes" id="UP001597568"/>
    </source>
</evidence>
<dbReference type="RefSeq" id="WP_380147995.1">
    <property type="nucleotide sequence ID" value="NZ_JBHUOR010000105.1"/>
</dbReference>
<name>A0ABW5Y1I3_9BACL</name>
<keyword evidence="2" id="KW-1185">Reference proteome</keyword>
<dbReference type="EMBL" id="JBHUOR010000105">
    <property type="protein sequence ID" value="MFD2869201.1"/>
    <property type="molecule type" value="Genomic_DNA"/>
</dbReference>
<accession>A0ABW5Y1I3</accession>
<organism evidence="1 2">
    <name type="scientific">Kurthia populi</name>
    <dbReference type="NCBI Taxonomy" id="1562132"/>
    <lineage>
        <taxon>Bacteria</taxon>
        <taxon>Bacillati</taxon>
        <taxon>Bacillota</taxon>
        <taxon>Bacilli</taxon>
        <taxon>Bacillales</taxon>
        <taxon>Caryophanaceae</taxon>
        <taxon>Kurthia</taxon>
    </lineage>
</organism>
<proteinExistence type="predicted"/>
<protein>
    <submittedName>
        <fullName evidence="1">Uncharacterized protein</fullName>
    </submittedName>
</protein>
<comment type="caution">
    <text evidence="1">The sequence shown here is derived from an EMBL/GenBank/DDBJ whole genome shotgun (WGS) entry which is preliminary data.</text>
</comment>
<gene>
    <name evidence="1" type="ORF">ACFSY7_11920</name>
</gene>